<dbReference type="Proteomes" id="UP001307889">
    <property type="component" value="Chromosome 4"/>
</dbReference>
<feature type="region of interest" description="Disordered" evidence="1">
    <location>
        <begin position="27"/>
        <end position="60"/>
    </location>
</feature>
<proteinExistence type="predicted"/>
<evidence type="ECO:0000256" key="1">
    <source>
        <dbReference type="SAM" id="MobiDB-lite"/>
    </source>
</evidence>
<feature type="compositionally biased region" description="Acidic residues" evidence="1">
    <location>
        <begin position="29"/>
        <end position="59"/>
    </location>
</feature>
<gene>
    <name evidence="2" type="ORF">NTJ_05670</name>
</gene>
<dbReference type="EMBL" id="AP028912">
    <property type="protein sequence ID" value="BES92861.1"/>
    <property type="molecule type" value="Genomic_DNA"/>
</dbReference>
<evidence type="ECO:0000313" key="3">
    <source>
        <dbReference type="Proteomes" id="UP001307889"/>
    </source>
</evidence>
<protein>
    <recommendedName>
        <fullName evidence="4">C3H1-type domain-containing protein</fullName>
    </recommendedName>
</protein>
<accession>A0ABN7AKV6</accession>
<sequence>MEPSIDLDFADLFVADDFSSRDAVREYSMDELELPEESAGEDCMDLETDGSPESSDDTELVCPSSGLPIEYTTLVRRHQSNNPSEPRGILKRAKKFSHNDNAVVECLSLFTSVPHKTELLCFVRKVFKNLCIDHFFNGDCINSLCEDVHYLMPSVSYLLSGYDAASVWNSGLFVIFHADHPDITILKSMINYFADKKDRSKTLAFAKCFSKLRMSHASTLAQHLVTGLSSFMNERDAVTTVLYLAAPQMDRKQMDSLMQCLGVFHRSLKYSELLQYLNSLTHVMGYIHLLDIIREIMTHNVTDEGLICAVKGFLSRLNEPDLGKLKSEAIRFFEKFEPDLSLANSYNPTQEPIPIIPTTRKKIKFGKVIIAKFSTEPDPFCEETPPSHPMVDATQSPSCHDGLQQAYDMETRYERRMNSVLDVFRNVCCNQLLSGQCSEADCHHYHKLEDFTLKHVNLEKAKCAADFYVDMSSSPSLTILQTFLDYFIENGDSAQLLSFAKCAPKLSSNDGAVLSTLVLSGLVRSKNSNYLMALEKMFLPELPLGTELETPASPAFYFDSSLLRTVIDEVVETCSFLPQFMTDEINRRIENLPQEDARRIATSIDKFFEKFVTPSTQGRKFYVADILPVDNITITDFRSQLCASLRNGSTNKYFVGTMMLKLAVDHDWRDLATDVLYEFVLNRPCRQVVDDMLDHCRFIFPESVRSSTKLIICNVAISCCLRSYESGDMGESAAIFNVLRQHNTSLHDLEPYLYSVPRSTQALVCCNLYIFESLFSEAVDMFLQNVLVPYIEEIECSPSLGQINKTIDELVSTLSKSNSIDPILKLFGAIFSIVKEHGSTLGEQLNIRQLSEIVLRCCFIHHSRENVRESCLKLYFDLSANYAQLDFKKVTQRSLLLAAVNQIDKTCRAAMQLIPNLLSSPMKKLLVHAIRAGAYPKLSTSCDRFELHSTMTFDEIRIYLIWWMFKYLEARKRMGVKYYQDTTVTVIQDCVMDNSRYPVHYSLHNVDNSITGCATRLTAVLKKLVPFPIHSSLMLQKKKLGVYQIPWYTVSALLRPVIQCINLYDFTNVKNSYLCSSCFDKDDIVVKFNPR</sequence>
<organism evidence="2 3">
    <name type="scientific">Nesidiocoris tenuis</name>
    <dbReference type="NCBI Taxonomy" id="355587"/>
    <lineage>
        <taxon>Eukaryota</taxon>
        <taxon>Metazoa</taxon>
        <taxon>Ecdysozoa</taxon>
        <taxon>Arthropoda</taxon>
        <taxon>Hexapoda</taxon>
        <taxon>Insecta</taxon>
        <taxon>Pterygota</taxon>
        <taxon>Neoptera</taxon>
        <taxon>Paraneoptera</taxon>
        <taxon>Hemiptera</taxon>
        <taxon>Heteroptera</taxon>
        <taxon>Panheteroptera</taxon>
        <taxon>Cimicomorpha</taxon>
        <taxon>Miridae</taxon>
        <taxon>Dicyphina</taxon>
        <taxon>Nesidiocoris</taxon>
    </lineage>
</organism>
<keyword evidence="3" id="KW-1185">Reference proteome</keyword>
<reference evidence="2 3" key="1">
    <citation type="submission" date="2023-09" db="EMBL/GenBank/DDBJ databases">
        <title>Nesidiocoris tenuis whole genome shotgun sequence.</title>
        <authorList>
            <person name="Shibata T."/>
            <person name="Shimoda M."/>
            <person name="Kobayashi T."/>
            <person name="Uehara T."/>
        </authorList>
    </citation>
    <scope>NUCLEOTIDE SEQUENCE [LARGE SCALE GENOMIC DNA]</scope>
    <source>
        <strain evidence="2 3">Japan</strain>
    </source>
</reference>
<evidence type="ECO:0008006" key="4">
    <source>
        <dbReference type="Google" id="ProtNLM"/>
    </source>
</evidence>
<evidence type="ECO:0000313" key="2">
    <source>
        <dbReference type="EMBL" id="BES92861.1"/>
    </source>
</evidence>
<name>A0ABN7AKV6_9HEMI</name>